<proteinExistence type="predicted"/>
<evidence type="ECO:0000313" key="1">
    <source>
        <dbReference type="EMBL" id="KKL85024.1"/>
    </source>
</evidence>
<reference evidence="1" key="1">
    <citation type="journal article" date="2015" name="Nature">
        <title>Complex archaea that bridge the gap between prokaryotes and eukaryotes.</title>
        <authorList>
            <person name="Spang A."/>
            <person name="Saw J.H."/>
            <person name="Jorgensen S.L."/>
            <person name="Zaremba-Niedzwiedzka K."/>
            <person name="Martijn J."/>
            <person name="Lind A.E."/>
            <person name="van Eijk R."/>
            <person name="Schleper C."/>
            <person name="Guy L."/>
            <person name="Ettema T.J."/>
        </authorList>
    </citation>
    <scope>NUCLEOTIDE SEQUENCE</scope>
</reference>
<sequence>MHKYILFFLFSCTQTIEQAQLINPMQVLEKAEYVVLNRPEFPDDYHQIQYIGNWVHMNNVNSDGSIQTGSYANTESDTARYGFWGYGVQIRTELSDGHEAYKIFIDGKFMQSVNVKNPVNTANNLTYSFMDLKPLKPNDHNHVLELVPDGGYFVLNTLTIHYYVDPTPDIPCDSTAINWIDSIRWIQKDTTIISYKDSTILNIKDSTVINYDTLESRIDTLYLYDTTYITKLVIDTVYLQPKIFIKADSLIFELN</sequence>
<gene>
    <name evidence="1" type="ORF">LCGC14_1958860</name>
</gene>
<dbReference type="EMBL" id="LAZR01021522">
    <property type="protein sequence ID" value="KKL85024.1"/>
    <property type="molecule type" value="Genomic_DNA"/>
</dbReference>
<accession>A0A0F9FF51</accession>
<protein>
    <submittedName>
        <fullName evidence="1">Uncharacterized protein</fullName>
    </submittedName>
</protein>
<comment type="caution">
    <text evidence="1">The sequence shown here is derived from an EMBL/GenBank/DDBJ whole genome shotgun (WGS) entry which is preliminary data.</text>
</comment>
<dbReference type="AlphaFoldDB" id="A0A0F9FF51"/>
<name>A0A0F9FF51_9ZZZZ</name>
<dbReference type="Gene3D" id="2.60.120.260">
    <property type="entry name" value="Galactose-binding domain-like"/>
    <property type="match status" value="1"/>
</dbReference>
<organism evidence="1">
    <name type="scientific">marine sediment metagenome</name>
    <dbReference type="NCBI Taxonomy" id="412755"/>
    <lineage>
        <taxon>unclassified sequences</taxon>
        <taxon>metagenomes</taxon>
        <taxon>ecological metagenomes</taxon>
    </lineage>
</organism>